<evidence type="ECO:0000313" key="2">
    <source>
        <dbReference type="Proteomes" id="UP000292372"/>
    </source>
</evidence>
<dbReference type="Proteomes" id="UP000292372">
    <property type="component" value="Unassembled WGS sequence"/>
</dbReference>
<organism evidence="1 2">
    <name type="scientific">Hyunsoonleella pacifica</name>
    <dbReference type="NCBI Taxonomy" id="1080224"/>
    <lineage>
        <taxon>Bacteria</taxon>
        <taxon>Pseudomonadati</taxon>
        <taxon>Bacteroidota</taxon>
        <taxon>Flavobacteriia</taxon>
        <taxon>Flavobacteriales</taxon>
        <taxon>Flavobacteriaceae</taxon>
    </lineage>
</organism>
<evidence type="ECO:0000313" key="1">
    <source>
        <dbReference type="EMBL" id="TBN14671.1"/>
    </source>
</evidence>
<reference evidence="1 2" key="1">
    <citation type="journal article" date="2015" name="Int. J. Syst. Evol. Microbiol.">
        <title>Hyunsoonleella pacifica sp. nov., isolated from seawater of South Pacific Gyre.</title>
        <authorList>
            <person name="Gao X."/>
            <person name="Zhang Z."/>
            <person name="Dai X."/>
            <person name="Zhang X.H."/>
        </authorList>
    </citation>
    <scope>NUCLEOTIDE SEQUENCE [LARGE SCALE GENOMIC DNA]</scope>
    <source>
        <strain evidence="1 2">SW033</strain>
    </source>
</reference>
<name>A0A4Q9FLL2_9FLAO</name>
<dbReference type="RefSeq" id="WP_130937791.1">
    <property type="nucleotide sequence ID" value="NZ_BMEE01000002.1"/>
</dbReference>
<accession>A0A4Q9FLL2</accession>
<evidence type="ECO:0008006" key="3">
    <source>
        <dbReference type="Google" id="ProtNLM"/>
    </source>
</evidence>
<proteinExistence type="predicted"/>
<dbReference type="EMBL" id="SIRS01000005">
    <property type="protein sequence ID" value="TBN14671.1"/>
    <property type="molecule type" value="Genomic_DNA"/>
</dbReference>
<protein>
    <recommendedName>
        <fullName evidence="3">Lipoprotein</fullName>
    </recommendedName>
</protein>
<sequence length="133" mass="15560">MTLLNKKSLHKFEVLLLFILFLIYSCNEQTIKLPEGQEISKGSAINDIHNNSKMYWLEYGEPNNHRCKNEIRKKYGLQIYQITGCEITESLVSKINDYNNVIDGYMTEVYDSNWKEKLLGSEIDCSEIKLKNE</sequence>
<dbReference type="PROSITE" id="PS51257">
    <property type="entry name" value="PROKAR_LIPOPROTEIN"/>
    <property type="match status" value="1"/>
</dbReference>
<comment type="caution">
    <text evidence="1">The sequence shown here is derived from an EMBL/GenBank/DDBJ whole genome shotgun (WGS) entry which is preliminary data.</text>
</comment>
<gene>
    <name evidence="1" type="ORF">EYD46_13975</name>
</gene>
<keyword evidence="2" id="KW-1185">Reference proteome</keyword>
<dbReference type="AlphaFoldDB" id="A0A4Q9FLL2"/>